<dbReference type="EMBL" id="MLAK01000587">
    <property type="protein sequence ID" value="OHT11431.1"/>
    <property type="molecule type" value="Genomic_DNA"/>
</dbReference>
<evidence type="ECO:0000259" key="1">
    <source>
        <dbReference type="PROSITE" id="PS50011"/>
    </source>
</evidence>
<dbReference type="InterPro" id="IPR000719">
    <property type="entry name" value="Prot_kinase_dom"/>
</dbReference>
<dbReference type="SUPFAM" id="SSF56112">
    <property type="entry name" value="Protein kinase-like (PK-like)"/>
    <property type="match status" value="1"/>
</dbReference>
<accession>A0A1J4KJB4</accession>
<dbReference type="InterPro" id="IPR001245">
    <property type="entry name" value="Ser-Thr/Tyr_kinase_cat_dom"/>
</dbReference>
<name>A0A1J4KJB4_9EUKA</name>
<dbReference type="InterPro" id="IPR008271">
    <property type="entry name" value="Ser/Thr_kinase_AS"/>
</dbReference>
<dbReference type="Proteomes" id="UP000179807">
    <property type="component" value="Unassembled WGS sequence"/>
</dbReference>
<dbReference type="PANTHER" id="PTHR44329">
    <property type="entry name" value="SERINE/THREONINE-PROTEIN KINASE TNNI3K-RELATED"/>
    <property type="match status" value="1"/>
</dbReference>
<protein>
    <recommendedName>
        <fullName evidence="1">Protein kinase domain-containing protein</fullName>
    </recommendedName>
</protein>
<dbReference type="SMART" id="SM00220">
    <property type="entry name" value="S_TKc"/>
    <property type="match status" value="1"/>
</dbReference>
<dbReference type="PRINTS" id="PR00109">
    <property type="entry name" value="TYRKINASE"/>
</dbReference>
<comment type="caution">
    <text evidence="2">The sequence shown here is derived from an EMBL/GenBank/DDBJ whole genome shotgun (WGS) entry which is preliminary data.</text>
</comment>
<dbReference type="GO" id="GO:0005524">
    <property type="term" value="F:ATP binding"/>
    <property type="evidence" value="ECO:0007669"/>
    <property type="project" value="InterPro"/>
</dbReference>
<dbReference type="PANTHER" id="PTHR44329:SF214">
    <property type="entry name" value="PROTEIN KINASE DOMAIN-CONTAINING PROTEIN"/>
    <property type="match status" value="1"/>
</dbReference>
<keyword evidence="3" id="KW-1185">Reference proteome</keyword>
<dbReference type="PROSITE" id="PS50011">
    <property type="entry name" value="PROTEIN_KINASE_DOM"/>
    <property type="match status" value="1"/>
</dbReference>
<dbReference type="Pfam" id="PF00069">
    <property type="entry name" value="Pkinase"/>
    <property type="match status" value="1"/>
</dbReference>
<sequence length="308" mass="35026">MDELIAHLGGLVKKIEDYEIVEKLRAGGFATVFIAKKKNTGEIYAAKDINAKGKKMADDQMILREIEIFAKIKGPGILPFHGISLTNFEGEPYPTIFTKYMKNGSLGEMLRQEKLRKAPTEWNNTKKMINIYGICVAMAFIHKNNVIHRDLKPDNILLDENCYPFLSDFGMSKLVDSTSNVKTMNGGTPAFMAPEIYTNSPYNSKVDVYAFGMLLYQTICAKEPFAEFKKNTFMIWHKILSDQRPPLTDAFPESFKELIKKCWAGDMNARPSFEEIVKLLDTGSVMLPDVNIEEFEEYKKLVLQTSNE</sequence>
<dbReference type="InterPro" id="IPR051681">
    <property type="entry name" value="Ser/Thr_Kinases-Pseudokinases"/>
</dbReference>
<proteinExistence type="predicted"/>
<dbReference type="Gene3D" id="1.10.510.10">
    <property type="entry name" value="Transferase(Phosphotransferase) domain 1"/>
    <property type="match status" value="1"/>
</dbReference>
<evidence type="ECO:0000313" key="2">
    <source>
        <dbReference type="EMBL" id="OHT11431.1"/>
    </source>
</evidence>
<dbReference type="InterPro" id="IPR011009">
    <property type="entry name" value="Kinase-like_dom_sf"/>
</dbReference>
<dbReference type="AlphaFoldDB" id="A0A1J4KJB4"/>
<dbReference type="VEuPathDB" id="TrichDB:TRFO_19060"/>
<feature type="domain" description="Protein kinase" evidence="1">
    <location>
        <begin position="18"/>
        <end position="287"/>
    </location>
</feature>
<dbReference type="GeneID" id="94835256"/>
<reference evidence="2" key="1">
    <citation type="submission" date="2016-10" db="EMBL/GenBank/DDBJ databases">
        <authorList>
            <person name="Benchimol M."/>
            <person name="Almeida L.G."/>
            <person name="Vasconcelos A.T."/>
            <person name="Perreira-Neves A."/>
            <person name="Rosa I.A."/>
            <person name="Tasca T."/>
            <person name="Bogo M.R."/>
            <person name="de Souza W."/>
        </authorList>
    </citation>
    <scope>NUCLEOTIDE SEQUENCE [LARGE SCALE GENOMIC DNA]</scope>
    <source>
        <strain evidence="2">K</strain>
    </source>
</reference>
<organism evidence="2 3">
    <name type="scientific">Tritrichomonas foetus</name>
    <dbReference type="NCBI Taxonomy" id="1144522"/>
    <lineage>
        <taxon>Eukaryota</taxon>
        <taxon>Metamonada</taxon>
        <taxon>Parabasalia</taxon>
        <taxon>Tritrichomonadida</taxon>
        <taxon>Tritrichomonadidae</taxon>
        <taxon>Tritrichomonas</taxon>
    </lineage>
</organism>
<dbReference type="PROSITE" id="PS00108">
    <property type="entry name" value="PROTEIN_KINASE_ST"/>
    <property type="match status" value="1"/>
</dbReference>
<evidence type="ECO:0000313" key="3">
    <source>
        <dbReference type="Proteomes" id="UP000179807"/>
    </source>
</evidence>
<gene>
    <name evidence="2" type="ORF">TRFO_19060</name>
</gene>
<dbReference type="OrthoDB" id="4062651at2759"/>
<dbReference type="RefSeq" id="XP_068364567.1">
    <property type="nucleotide sequence ID" value="XM_068500552.1"/>
</dbReference>
<dbReference type="GO" id="GO:0004674">
    <property type="term" value="F:protein serine/threonine kinase activity"/>
    <property type="evidence" value="ECO:0007669"/>
    <property type="project" value="TreeGrafter"/>
</dbReference>